<dbReference type="Gene3D" id="2.40.50.140">
    <property type="entry name" value="Nucleic acid-binding proteins"/>
    <property type="match status" value="1"/>
</dbReference>
<feature type="compositionally biased region" description="Low complexity" evidence="1">
    <location>
        <begin position="110"/>
        <end position="119"/>
    </location>
</feature>
<reference evidence="2" key="2">
    <citation type="submission" date="2023-05" db="EMBL/GenBank/DDBJ databases">
        <authorList>
            <person name="Schelkunov M.I."/>
        </authorList>
    </citation>
    <scope>NUCLEOTIDE SEQUENCE</scope>
    <source>
        <strain evidence="2">Hsosn_3</strain>
        <tissue evidence="2">Leaf</tissue>
    </source>
</reference>
<dbReference type="SUPFAM" id="SSF50249">
    <property type="entry name" value="Nucleic acid-binding proteins"/>
    <property type="match status" value="1"/>
</dbReference>
<evidence type="ECO:0000313" key="2">
    <source>
        <dbReference type="EMBL" id="KAK1388036.1"/>
    </source>
</evidence>
<reference evidence="2" key="1">
    <citation type="submission" date="2023-02" db="EMBL/GenBank/DDBJ databases">
        <title>Genome of toxic invasive species Heracleum sosnowskyi carries increased number of genes despite the absence of recent whole-genome duplications.</title>
        <authorList>
            <person name="Schelkunov M."/>
            <person name="Shtratnikova V."/>
            <person name="Makarenko M."/>
            <person name="Klepikova A."/>
            <person name="Omelchenko D."/>
            <person name="Novikova G."/>
            <person name="Obukhova E."/>
            <person name="Bogdanov V."/>
            <person name="Penin A."/>
            <person name="Logacheva M."/>
        </authorList>
    </citation>
    <scope>NUCLEOTIDE SEQUENCE</scope>
    <source>
        <strain evidence="2">Hsosn_3</strain>
        <tissue evidence="2">Leaf</tissue>
    </source>
</reference>
<dbReference type="InterPro" id="IPR012340">
    <property type="entry name" value="NA-bd_OB-fold"/>
</dbReference>
<name>A0AAD8MWP2_9APIA</name>
<dbReference type="AlphaFoldDB" id="A0AAD8MWP2"/>
<protein>
    <submittedName>
        <fullName evidence="2">Uncharacterized protein</fullName>
    </submittedName>
</protein>
<organism evidence="2 3">
    <name type="scientific">Heracleum sosnowskyi</name>
    <dbReference type="NCBI Taxonomy" id="360622"/>
    <lineage>
        <taxon>Eukaryota</taxon>
        <taxon>Viridiplantae</taxon>
        <taxon>Streptophyta</taxon>
        <taxon>Embryophyta</taxon>
        <taxon>Tracheophyta</taxon>
        <taxon>Spermatophyta</taxon>
        <taxon>Magnoliopsida</taxon>
        <taxon>eudicotyledons</taxon>
        <taxon>Gunneridae</taxon>
        <taxon>Pentapetalae</taxon>
        <taxon>asterids</taxon>
        <taxon>campanulids</taxon>
        <taxon>Apiales</taxon>
        <taxon>Apiaceae</taxon>
        <taxon>Apioideae</taxon>
        <taxon>apioid superclade</taxon>
        <taxon>Tordylieae</taxon>
        <taxon>Tordyliinae</taxon>
        <taxon>Heracleum</taxon>
    </lineage>
</organism>
<dbReference type="EMBL" id="JAUIZM010000004">
    <property type="protein sequence ID" value="KAK1388036.1"/>
    <property type="molecule type" value="Genomic_DNA"/>
</dbReference>
<sequence length="131" mass="14804">MKNLDKDYIESEVQKISVLASDKTGEVQVILGDQEVRTLVGKRVHQIIKENGDDIFPQIVKDIANQHYTLKIRLKDMNIVDHIQVYSETNICHGFKNQQDEETEYTAQASNNTTSSTYNLGGMSDLNSLST</sequence>
<proteinExistence type="predicted"/>
<evidence type="ECO:0000313" key="3">
    <source>
        <dbReference type="Proteomes" id="UP001237642"/>
    </source>
</evidence>
<comment type="caution">
    <text evidence="2">The sequence shown here is derived from an EMBL/GenBank/DDBJ whole genome shotgun (WGS) entry which is preliminary data.</text>
</comment>
<gene>
    <name evidence="2" type="ORF">POM88_016214</name>
</gene>
<dbReference type="Proteomes" id="UP001237642">
    <property type="component" value="Unassembled WGS sequence"/>
</dbReference>
<keyword evidence="3" id="KW-1185">Reference proteome</keyword>
<feature type="region of interest" description="Disordered" evidence="1">
    <location>
        <begin position="102"/>
        <end position="131"/>
    </location>
</feature>
<evidence type="ECO:0000256" key="1">
    <source>
        <dbReference type="SAM" id="MobiDB-lite"/>
    </source>
</evidence>
<accession>A0AAD8MWP2</accession>